<dbReference type="InterPro" id="IPR007284">
    <property type="entry name" value="Ground-like_dom"/>
</dbReference>
<dbReference type="AlphaFoldDB" id="A0AAD5R8L3"/>
<dbReference type="Pfam" id="PF04155">
    <property type="entry name" value="Ground-like"/>
    <property type="match status" value="1"/>
</dbReference>
<gene>
    <name evidence="3" type="ORF">KIN20_033398</name>
</gene>
<evidence type="ECO:0000313" key="3">
    <source>
        <dbReference type="EMBL" id="KAJ1371445.1"/>
    </source>
</evidence>
<dbReference type="Proteomes" id="UP001196413">
    <property type="component" value="Unassembled WGS sequence"/>
</dbReference>
<feature type="chain" id="PRO_5042182342" description="Ground-like domain-containing protein" evidence="1">
    <location>
        <begin position="17"/>
        <end position="150"/>
    </location>
</feature>
<keyword evidence="4" id="KW-1185">Reference proteome</keyword>
<feature type="domain" description="Ground-like" evidence="2">
    <location>
        <begin position="79"/>
        <end position="147"/>
    </location>
</feature>
<evidence type="ECO:0000313" key="4">
    <source>
        <dbReference type="Proteomes" id="UP001196413"/>
    </source>
</evidence>
<sequence length="150" mass="16346">MMFWTLIAVLPIAVDSFGCGCCLPKLPPLTLPPLPPLPPLPTLPPLCLPSPCCCKSSCCGRRKRDVSKSVITVSSTNRTCNDEALRHIILKESTPNPVQAASLIYKTVRKKLGGKWVVACGGQPLSFTGQSKRYCLDGHADTWCYVFQID</sequence>
<dbReference type="EMBL" id="JAHQIW010006983">
    <property type="protein sequence ID" value="KAJ1371445.1"/>
    <property type="molecule type" value="Genomic_DNA"/>
</dbReference>
<proteinExistence type="predicted"/>
<feature type="signal peptide" evidence="1">
    <location>
        <begin position="1"/>
        <end position="16"/>
    </location>
</feature>
<accession>A0AAD5R8L3</accession>
<evidence type="ECO:0000259" key="2">
    <source>
        <dbReference type="Pfam" id="PF04155"/>
    </source>
</evidence>
<name>A0AAD5R8L3_PARTN</name>
<keyword evidence="1" id="KW-0732">Signal</keyword>
<evidence type="ECO:0000256" key="1">
    <source>
        <dbReference type="SAM" id="SignalP"/>
    </source>
</evidence>
<comment type="caution">
    <text evidence="3">The sequence shown here is derived from an EMBL/GenBank/DDBJ whole genome shotgun (WGS) entry which is preliminary data.</text>
</comment>
<reference evidence="3" key="1">
    <citation type="submission" date="2021-06" db="EMBL/GenBank/DDBJ databases">
        <title>Parelaphostrongylus tenuis whole genome reference sequence.</title>
        <authorList>
            <person name="Garwood T.J."/>
            <person name="Larsen P.A."/>
            <person name="Fountain-Jones N.M."/>
            <person name="Garbe J.R."/>
            <person name="Macchietto M.G."/>
            <person name="Kania S.A."/>
            <person name="Gerhold R.W."/>
            <person name="Richards J.E."/>
            <person name="Wolf T.M."/>
        </authorList>
    </citation>
    <scope>NUCLEOTIDE SEQUENCE</scope>
    <source>
        <strain evidence="3">MNPRO001-30</strain>
        <tissue evidence="3">Meninges</tissue>
    </source>
</reference>
<organism evidence="3 4">
    <name type="scientific">Parelaphostrongylus tenuis</name>
    <name type="common">Meningeal worm</name>
    <dbReference type="NCBI Taxonomy" id="148309"/>
    <lineage>
        <taxon>Eukaryota</taxon>
        <taxon>Metazoa</taxon>
        <taxon>Ecdysozoa</taxon>
        <taxon>Nematoda</taxon>
        <taxon>Chromadorea</taxon>
        <taxon>Rhabditida</taxon>
        <taxon>Rhabditina</taxon>
        <taxon>Rhabditomorpha</taxon>
        <taxon>Strongyloidea</taxon>
        <taxon>Metastrongylidae</taxon>
        <taxon>Parelaphostrongylus</taxon>
    </lineage>
</organism>
<protein>
    <recommendedName>
        <fullName evidence="2">Ground-like domain-containing protein</fullName>
    </recommendedName>
</protein>